<dbReference type="EMBL" id="JBAMMX010000005">
    <property type="protein sequence ID" value="KAK6939314.1"/>
    <property type="molecule type" value="Genomic_DNA"/>
</dbReference>
<evidence type="ECO:0000256" key="2">
    <source>
        <dbReference type="ARBA" id="ARBA00009074"/>
    </source>
</evidence>
<feature type="transmembrane region" description="Helical" evidence="7">
    <location>
        <begin position="236"/>
        <end position="256"/>
    </location>
</feature>
<feature type="transmembrane region" description="Helical" evidence="7">
    <location>
        <begin position="213"/>
        <end position="230"/>
    </location>
</feature>
<feature type="compositionally biased region" description="Polar residues" evidence="6">
    <location>
        <begin position="24"/>
        <end position="35"/>
    </location>
</feature>
<dbReference type="Proteomes" id="UP001370490">
    <property type="component" value="Unassembled WGS sequence"/>
</dbReference>
<dbReference type="InterPro" id="IPR007749">
    <property type="entry name" value="DUF677"/>
</dbReference>
<keyword evidence="4 7" id="KW-1133">Transmembrane helix</keyword>
<organism evidence="8 9">
    <name type="scientific">Dillenia turbinata</name>
    <dbReference type="NCBI Taxonomy" id="194707"/>
    <lineage>
        <taxon>Eukaryota</taxon>
        <taxon>Viridiplantae</taxon>
        <taxon>Streptophyta</taxon>
        <taxon>Embryophyta</taxon>
        <taxon>Tracheophyta</taxon>
        <taxon>Spermatophyta</taxon>
        <taxon>Magnoliopsida</taxon>
        <taxon>eudicotyledons</taxon>
        <taxon>Gunneridae</taxon>
        <taxon>Pentapetalae</taxon>
        <taxon>Dilleniales</taxon>
        <taxon>Dilleniaceae</taxon>
        <taxon>Dillenia</taxon>
    </lineage>
</organism>
<evidence type="ECO:0000313" key="8">
    <source>
        <dbReference type="EMBL" id="KAK6939314.1"/>
    </source>
</evidence>
<proteinExistence type="inferred from homology"/>
<comment type="similarity">
    <text evidence="2">Belongs to the UPF0496 family.</text>
</comment>
<dbReference type="GO" id="GO:0016020">
    <property type="term" value="C:membrane"/>
    <property type="evidence" value="ECO:0007669"/>
    <property type="project" value="UniProtKB-SubCell"/>
</dbReference>
<dbReference type="AlphaFoldDB" id="A0AAN8ZFS0"/>
<evidence type="ECO:0000256" key="3">
    <source>
        <dbReference type="ARBA" id="ARBA00022692"/>
    </source>
</evidence>
<dbReference type="PANTHER" id="PTHR31113">
    <property type="entry name" value="UPF0496 PROTEIN 3-RELATED"/>
    <property type="match status" value="1"/>
</dbReference>
<keyword evidence="9" id="KW-1185">Reference proteome</keyword>
<sequence>MDEMNKAVSGILLGSQVGDEAQEETQNNSLGSTSNVDEEYMEAFRTRSYSEIWSKVEDNIGRISIDRLLSSSSLPIYMHLSQYLLEPQQETLDDMIETYNPHCLLIDYFKATSEACTTCEIILRSIHQARASHGRIKRVIKLAKRVQNEEVDYTNDQFHAIHGELASFAGISNPLSAIGTQQFDDIHQRYGFLLQRLTSKVKKIRRRAKLARFWHKALGLSLVVSYSVLVTAVLVFAAHSVVGIVAASGVVGLGFCSKRINKVVLHCYQGLWRKGLIQRELGSQLDVAARGIYILIKDFDTMSRLVRRLQDEAEHYKSVAGICAVNGASTQVLKEVVKEFNSYDTSFLEQLEELEEHIHLCFLTINRSRRLVLQEIVVPTQH</sequence>
<name>A0AAN8ZFS0_9MAGN</name>
<accession>A0AAN8ZFS0</accession>
<evidence type="ECO:0000256" key="6">
    <source>
        <dbReference type="SAM" id="MobiDB-lite"/>
    </source>
</evidence>
<keyword evidence="3 7" id="KW-0812">Transmembrane</keyword>
<dbReference type="Pfam" id="PF05055">
    <property type="entry name" value="DUF677"/>
    <property type="match status" value="1"/>
</dbReference>
<evidence type="ECO:0000256" key="7">
    <source>
        <dbReference type="SAM" id="Phobius"/>
    </source>
</evidence>
<reference evidence="8 9" key="1">
    <citation type="submission" date="2023-12" db="EMBL/GenBank/DDBJ databases">
        <title>A high-quality genome assembly for Dillenia turbinata (Dilleniales).</title>
        <authorList>
            <person name="Chanderbali A."/>
        </authorList>
    </citation>
    <scope>NUCLEOTIDE SEQUENCE [LARGE SCALE GENOMIC DNA]</scope>
    <source>
        <strain evidence="8">LSX21</strain>
        <tissue evidence="8">Leaf</tissue>
    </source>
</reference>
<dbReference type="PANTHER" id="PTHR31113:SF20">
    <property type="entry name" value="UPF0496 PROTEIN 2-RELATED"/>
    <property type="match status" value="1"/>
</dbReference>
<comment type="caution">
    <text evidence="8">The sequence shown here is derived from an EMBL/GenBank/DDBJ whole genome shotgun (WGS) entry which is preliminary data.</text>
</comment>
<evidence type="ECO:0000256" key="1">
    <source>
        <dbReference type="ARBA" id="ARBA00004370"/>
    </source>
</evidence>
<keyword evidence="5 7" id="KW-0472">Membrane</keyword>
<protein>
    <submittedName>
        <fullName evidence="8">Uncharacterized protein</fullName>
    </submittedName>
</protein>
<evidence type="ECO:0000256" key="4">
    <source>
        <dbReference type="ARBA" id="ARBA00022989"/>
    </source>
</evidence>
<comment type="subcellular location">
    <subcellularLocation>
        <location evidence="1">Membrane</location>
    </subcellularLocation>
</comment>
<feature type="region of interest" description="Disordered" evidence="6">
    <location>
        <begin position="15"/>
        <end position="35"/>
    </location>
</feature>
<gene>
    <name evidence="8" type="ORF">RJ641_028845</name>
</gene>
<evidence type="ECO:0000256" key="5">
    <source>
        <dbReference type="ARBA" id="ARBA00023136"/>
    </source>
</evidence>
<evidence type="ECO:0000313" key="9">
    <source>
        <dbReference type="Proteomes" id="UP001370490"/>
    </source>
</evidence>